<dbReference type="InterPro" id="IPR000092">
    <property type="entry name" value="Polyprenyl_synt"/>
</dbReference>
<dbReference type="SUPFAM" id="SSF48576">
    <property type="entry name" value="Terpenoid synthases"/>
    <property type="match status" value="1"/>
</dbReference>
<dbReference type="PROSITE" id="PS00444">
    <property type="entry name" value="POLYPRENYL_SYNTHASE_2"/>
    <property type="match status" value="1"/>
</dbReference>
<dbReference type="Gene3D" id="1.10.600.10">
    <property type="entry name" value="Farnesyl Diphosphate Synthase"/>
    <property type="match status" value="1"/>
</dbReference>
<gene>
    <name evidence="4" type="ORF">D5H75_18150</name>
</gene>
<comment type="caution">
    <text evidence="4">The sequence shown here is derived from an EMBL/GenBank/DDBJ whole genome shotgun (WGS) entry which is preliminary data.</text>
</comment>
<keyword evidence="2" id="KW-0460">Magnesium</keyword>
<dbReference type="OrthoDB" id="4497239at2"/>
<keyword evidence="3" id="KW-0808">Transferase</keyword>
<dbReference type="GO" id="GO:0004659">
    <property type="term" value="F:prenyltransferase activity"/>
    <property type="evidence" value="ECO:0007669"/>
    <property type="project" value="InterPro"/>
</dbReference>
<dbReference type="InterPro" id="IPR008949">
    <property type="entry name" value="Isoprenoid_synthase_dom_sf"/>
</dbReference>
<sequence length="346" mass="36455">MPYGEETRTARDAREVLTWARGLLEPGLREVVERLPAATRHVAGYHFGWWDERGRPGDGDGGKAIRPALVLLAAEAVGGTAEKAVPAAVAVELVHNFSLLHDDAMDGDVMRRHRRTAWSVFGLNPAILTGDALLIQGFAVLAATGHPAARDGVATLSTAVRELVDGQTADMSFETRSDVDLDECVRMAGEKTGALIGCACGLGASFGGGTADQVARLTGFGTRLGLAFQLVDDLLGIWGDPEVTGKPVYSDLRNRKKSLPVVFALTSGTDAGKELAAAYHRVNPLADPELRHVAALVEAAGGRAWAQAEADRLLREAMGDLADAVPSPGPAADLATLARLITQRTS</sequence>
<dbReference type="SFLD" id="SFLDS00005">
    <property type="entry name" value="Isoprenoid_Synthase_Type_I"/>
    <property type="match status" value="1"/>
</dbReference>
<evidence type="ECO:0000313" key="4">
    <source>
        <dbReference type="EMBL" id="RJL31637.1"/>
    </source>
</evidence>
<dbReference type="SFLD" id="SFLDG01017">
    <property type="entry name" value="Polyprenyl_Transferase_Like"/>
    <property type="match status" value="1"/>
</dbReference>
<comment type="similarity">
    <text evidence="3">Belongs to the FPP/GGPP synthase family.</text>
</comment>
<protein>
    <submittedName>
        <fullName evidence="4">Polyprenyl synthetase family protein</fullName>
    </submittedName>
</protein>
<reference evidence="4 5" key="1">
    <citation type="submission" date="2018-09" db="EMBL/GenBank/DDBJ databases">
        <title>YIM 75507 draft genome.</title>
        <authorList>
            <person name="Tang S."/>
            <person name="Feng Y."/>
        </authorList>
    </citation>
    <scope>NUCLEOTIDE SEQUENCE [LARGE SCALE GENOMIC DNA]</scope>
    <source>
        <strain evidence="4 5">YIM 75507</strain>
    </source>
</reference>
<evidence type="ECO:0000256" key="3">
    <source>
        <dbReference type="RuleBase" id="RU004466"/>
    </source>
</evidence>
<dbReference type="NCBIfam" id="NF041169">
    <property type="entry name" value="f2_encap_cargo4"/>
    <property type="match status" value="1"/>
</dbReference>
<dbReference type="PROSITE" id="PS00723">
    <property type="entry name" value="POLYPRENYL_SYNTHASE_1"/>
    <property type="match status" value="1"/>
</dbReference>
<accession>A0A3A4B0T6</accession>
<evidence type="ECO:0000256" key="2">
    <source>
        <dbReference type="ARBA" id="ARBA00022842"/>
    </source>
</evidence>
<dbReference type="Proteomes" id="UP000265768">
    <property type="component" value="Unassembled WGS sequence"/>
</dbReference>
<dbReference type="InterPro" id="IPR033749">
    <property type="entry name" value="Polyprenyl_synt_CS"/>
</dbReference>
<proteinExistence type="inferred from homology"/>
<dbReference type="PANTHER" id="PTHR12001">
    <property type="entry name" value="GERANYLGERANYL PYROPHOSPHATE SYNTHASE"/>
    <property type="match status" value="1"/>
</dbReference>
<dbReference type="GO" id="GO:0008299">
    <property type="term" value="P:isoprenoid biosynthetic process"/>
    <property type="evidence" value="ECO:0007669"/>
    <property type="project" value="InterPro"/>
</dbReference>
<dbReference type="PANTHER" id="PTHR12001:SF86">
    <property type="entry name" value="GERANYLGERANYL DIPHOSPHATE SYNTHASE"/>
    <property type="match status" value="1"/>
</dbReference>
<name>A0A3A4B0T6_9ACTN</name>
<dbReference type="GO" id="GO:0046872">
    <property type="term" value="F:metal ion binding"/>
    <property type="evidence" value="ECO:0007669"/>
    <property type="project" value="UniProtKB-KW"/>
</dbReference>
<dbReference type="AlphaFoldDB" id="A0A3A4B0T6"/>
<evidence type="ECO:0000256" key="1">
    <source>
        <dbReference type="ARBA" id="ARBA00022723"/>
    </source>
</evidence>
<keyword evidence="1" id="KW-0479">Metal-binding</keyword>
<dbReference type="EMBL" id="QZEY01000006">
    <property type="protein sequence ID" value="RJL31637.1"/>
    <property type="molecule type" value="Genomic_DNA"/>
</dbReference>
<dbReference type="Pfam" id="PF00348">
    <property type="entry name" value="polyprenyl_synt"/>
    <property type="match status" value="1"/>
</dbReference>
<organism evidence="4 5">
    <name type="scientific">Bailinhaonella thermotolerans</name>
    <dbReference type="NCBI Taxonomy" id="1070861"/>
    <lineage>
        <taxon>Bacteria</taxon>
        <taxon>Bacillati</taxon>
        <taxon>Actinomycetota</taxon>
        <taxon>Actinomycetes</taxon>
        <taxon>Streptosporangiales</taxon>
        <taxon>Streptosporangiaceae</taxon>
        <taxon>Bailinhaonella</taxon>
    </lineage>
</organism>
<dbReference type="CDD" id="cd00685">
    <property type="entry name" value="Trans_IPPS_HT"/>
    <property type="match status" value="1"/>
</dbReference>
<keyword evidence="5" id="KW-1185">Reference proteome</keyword>
<dbReference type="RefSeq" id="WP_119927666.1">
    <property type="nucleotide sequence ID" value="NZ_QZEY01000006.1"/>
</dbReference>
<evidence type="ECO:0000313" key="5">
    <source>
        <dbReference type="Proteomes" id="UP000265768"/>
    </source>
</evidence>